<evidence type="ECO:0000313" key="3">
    <source>
        <dbReference type="EMBL" id="ANF98649.1"/>
    </source>
</evidence>
<dbReference type="InterPro" id="IPR012338">
    <property type="entry name" value="Beta-lactam/transpept-like"/>
</dbReference>
<dbReference type="Gene3D" id="3.40.710.10">
    <property type="entry name" value="DD-peptidase/beta-lactamase superfamily"/>
    <property type="match status" value="1"/>
</dbReference>
<evidence type="ECO:0000259" key="2">
    <source>
        <dbReference type="Pfam" id="PF00144"/>
    </source>
</evidence>
<accession>A0A172ZM77</accession>
<dbReference type="InterPro" id="IPR001466">
    <property type="entry name" value="Beta-lactam-related"/>
</dbReference>
<dbReference type="SUPFAM" id="SSF56601">
    <property type="entry name" value="beta-lactamase/transpeptidase-like"/>
    <property type="match status" value="1"/>
</dbReference>
<organism evidence="3 4">
    <name type="scientific">Paenibacillus bovis</name>
    <dbReference type="NCBI Taxonomy" id="1616788"/>
    <lineage>
        <taxon>Bacteria</taxon>
        <taxon>Bacillati</taxon>
        <taxon>Bacillota</taxon>
        <taxon>Bacilli</taxon>
        <taxon>Bacillales</taxon>
        <taxon>Paenibacillaceae</taxon>
        <taxon>Paenibacillus</taxon>
    </lineage>
</organism>
<gene>
    <name evidence="3" type="ORF">AR543_05425</name>
</gene>
<reference evidence="3 4" key="2">
    <citation type="journal article" date="2016" name="Int. J. Syst. Evol. Microbiol.">
        <title>Paenibacillus bovis sp. nov., isolated from raw yak (Bos grunniens) milk.</title>
        <authorList>
            <person name="Gao C."/>
            <person name="Han J."/>
            <person name="Liu Z."/>
            <person name="Xu X."/>
            <person name="Hang F."/>
            <person name="Wu Z."/>
        </authorList>
    </citation>
    <scope>NUCLEOTIDE SEQUENCE [LARGE SCALE GENOMIC DNA]</scope>
    <source>
        <strain evidence="3 4">BD3526</strain>
    </source>
</reference>
<dbReference type="KEGG" id="pbv:AR543_05425"/>
<evidence type="ECO:0000256" key="1">
    <source>
        <dbReference type="ARBA" id="ARBA00022801"/>
    </source>
</evidence>
<dbReference type="Proteomes" id="UP000078148">
    <property type="component" value="Chromosome"/>
</dbReference>
<dbReference type="PANTHER" id="PTHR43283">
    <property type="entry name" value="BETA-LACTAMASE-RELATED"/>
    <property type="match status" value="1"/>
</dbReference>
<dbReference type="GO" id="GO:0016787">
    <property type="term" value="F:hydrolase activity"/>
    <property type="evidence" value="ECO:0007669"/>
    <property type="project" value="UniProtKB-KW"/>
</dbReference>
<dbReference type="AlphaFoldDB" id="A0A172ZM77"/>
<dbReference type="InterPro" id="IPR050789">
    <property type="entry name" value="Diverse_Enzym_Activities"/>
</dbReference>
<keyword evidence="1" id="KW-0378">Hydrolase</keyword>
<evidence type="ECO:0000313" key="4">
    <source>
        <dbReference type="Proteomes" id="UP000078148"/>
    </source>
</evidence>
<keyword evidence="4" id="KW-1185">Reference proteome</keyword>
<sequence length="370" mass="40070">MWNPLYAACQQRIVPGASAAIYWQGHCLYKAIGWAVDTADRQIPANTDTIYDCASLTKVVVTLPLILTLVQRGILELDRPVSVDMAELRTGPYQQITLRQLLSHTSGLPAIADFYSGTVLTMPEAIQTISQMPPAYATGQACMYSDPGFMLLGELFTRVSGLPLPAGAAQYIWEPLHMKQSLFVPAKSHIANIAATEYDRPTGSHLQGIVHDENARALGGICGHAGLFATASDLLRYAAYWLNAVSGSMIDDPSELSHVSPPALSLSDRLLQEAVTRQTPPLPGTRRGLGWVLQGDDADVSGPSFSTAAFGHTGFTGTSIQIDPQQQLAIVLLTNRVHYGRRQSIQQLRRDFHTAVSSALHDRTAPSSSH</sequence>
<name>A0A172ZM77_9BACL</name>
<proteinExistence type="predicted"/>
<feature type="domain" description="Beta-lactamase-related" evidence="2">
    <location>
        <begin position="12"/>
        <end position="345"/>
    </location>
</feature>
<dbReference type="PANTHER" id="PTHR43283:SF11">
    <property type="entry name" value="BETA-LACTAMASE-RELATED DOMAIN-CONTAINING PROTEIN"/>
    <property type="match status" value="1"/>
</dbReference>
<dbReference type="EMBL" id="CP013023">
    <property type="protein sequence ID" value="ANF98649.1"/>
    <property type="molecule type" value="Genomic_DNA"/>
</dbReference>
<reference evidence="4" key="1">
    <citation type="submission" date="2015-10" db="EMBL/GenBank/DDBJ databases">
        <title>Genome of Paenibacillus bovis sp. nov.</title>
        <authorList>
            <person name="Wu Z."/>
            <person name="Gao C."/>
            <person name="Liu Z."/>
            <person name="Zheng H."/>
        </authorList>
    </citation>
    <scope>NUCLEOTIDE SEQUENCE [LARGE SCALE GENOMIC DNA]</scope>
    <source>
        <strain evidence="4">BD3526</strain>
    </source>
</reference>
<protein>
    <recommendedName>
        <fullName evidence="2">Beta-lactamase-related domain-containing protein</fullName>
    </recommendedName>
</protein>
<dbReference type="STRING" id="1616788.AR543_05425"/>
<dbReference type="Pfam" id="PF00144">
    <property type="entry name" value="Beta-lactamase"/>
    <property type="match status" value="1"/>
</dbReference>